<reference evidence="2" key="1">
    <citation type="journal article" date="2014" name="Int. J. Syst. Evol. Microbiol.">
        <title>Complete genome sequence of Corynebacterium casei LMG S-19264T (=DSM 44701T), isolated from a smear-ripened cheese.</title>
        <authorList>
            <consortium name="US DOE Joint Genome Institute (JGI-PGF)"/>
            <person name="Walter F."/>
            <person name="Albersmeier A."/>
            <person name="Kalinowski J."/>
            <person name="Ruckert C."/>
        </authorList>
    </citation>
    <scope>NUCLEOTIDE SEQUENCE</scope>
    <source>
        <strain evidence="2">JCM 4234</strain>
    </source>
</reference>
<protein>
    <submittedName>
        <fullName evidence="2">Uncharacterized protein</fullName>
    </submittedName>
</protein>
<evidence type="ECO:0000256" key="1">
    <source>
        <dbReference type="SAM" id="MobiDB-lite"/>
    </source>
</evidence>
<proteinExistence type="predicted"/>
<evidence type="ECO:0000313" key="2">
    <source>
        <dbReference type="EMBL" id="GGS42639.1"/>
    </source>
</evidence>
<feature type="region of interest" description="Disordered" evidence="1">
    <location>
        <begin position="1"/>
        <end position="33"/>
    </location>
</feature>
<gene>
    <name evidence="2" type="ORF">GCM10010238_35270</name>
</gene>
<sequence length="73" mass="7662">MSTPQPDASRPSGAGADEDRVTPDGLLHARTGTDVSPEDLVLAAGRDVTEANLEWARRKLADEGPAALDKLLP</sequence>
<comment type="caution">
    <text evidence="2">The sequence shown here is derived from an EMBL/GenBank/DDBJ whole genome shotgun (WGS) entry which is preliminary data.</text>
</comment>
<evidence type="ECO:0000313" key="3">
    <source>
        <dbReference type="Proteomes" id="UP000653493"/>
    </source>
</evidence>
<dbReference type="EMBL" id="BMSL01000009">
    <property type="protein sequence ID" value="GGS42639.1"/>
    <property type="molecule type" value="Genomic_DNA"/>
</dbReference>
<name>A0A918LFG5_STRGD</name>
<keyword evidence="3" id="KW-1185">Reference proteome</keyword>
<reference evidence="2" key="2">
    <citation type="submission" date="2020-09" db="EMBL/GenBank/DDBJ databases">
        <authorList>
            <person name="Sun Q."/>
            <person name="Ohkuma M."/>
        </authorList>
    </citation>
    <scope>NUCLEOTIDE SEQUENCE</scope>
    <source>
        <strain evidence="2">JCM 4234</strain>
    </source>
</reference>
<dbReference type="Proteomes" id="UP000653493">
    <property type="component" value="Unassembled WGS sequence"/>
</dbReference>
<organism evidence="2 3">
    <name type="scientific">Streptomyces griseoviridis</name>
    <dbReference type="NCBI Taxonomy" id="45398"/>
    <lineage>
        <taxon>Bacteria</taxon>
        <taxon>Bacillati</taxon>
        <taxon>Actinomycetota</taxon>
        <taxon>Actinomycetes</taxon>
        <taxon>Kitasatosporales</taxon>
        <taxon>Streptomycetaceae</taxon>
        <taxon>Streptomyces</taxon>
    </lineage>
</organism>
<accession>A0A918LFG5</accession>
<dbReference type="AlphaFoldDB" id="A0A918LFG5"/>